<keyword evidence="2" id="KW-1185">Reference proteome</keyword>
<reference evidence="2" key="1">
    <citation type="journal article" date="2019" name="Int. J. Syst. Evol. Microbiol.">
        <title>The Global Catalogue of Microorganisms (GCM) 10K type strain sequencing project: providing services to taxonomists for standard genome sequencing and annotation.</title>
        <authorList>
            <consortium name="The Broad Institute Genomics Platform"/>
            <consortium name="The Broad Institute Genome Sequencing Center for Infectious Disease"/>
            <person name="Wu L."/>
            <person name="Ma J."/>
        </authorList>
    </citation>
    <scope>NUCLEOTIDE SEQUENCE [LARGE SCALE GENOMIC DNA]</scope>
    <source>
        <strain evidence="2">NBRC 108725</strain>
    </source>
</reference>
<protein>
    <submittedName>
        <fullName evidence="1">Fructose 2,6-bisphosphatase</fullName>
    </submittedName>
</protein>
<dbReference type="InterPro" id="IPR013078">
    <property type="entry name" value="His_Pase_superF_clade-1"/>
</dbReference>
<gene>
    <name evidence="1" type="ORF">GCM10025866_14980</name>
</gene>
<dbReference type="InterPro" id="IPR029033">
    <property type="entry name" value="His_PPase_superfam"/>
</dbReference>
<organism evidence="1 2">
    <name type="scientific">Naasia aerilata</name>
    <dbReference type="NCBI Taxonomy" id="1162966"/>
    <lineage>
        <taxon>Bacteria</taxon>
        <taxon>Bacillati</taxon>
        <taxon>Actinomycetota</taxon>
        <taxon>Actinomycetes</taxon>
        <taxon>Micrococcales</taxon>
        <taxon>Microbacteriaceae</taxon>
        <taxon>Naasia</taxon>
    </lineage>
</organism>
<dbReference type="Gene3D" id="3.40.50.1240">
    <property type="entry name" value="Phosphoglycerate mutase-like"/>
    <property type="match status" value="1"/>
</dbReference>
<evidence type="ECO:0000313" key="1">
    <source>
        <dbReference type="EMBL" id="BDZ45589.1"/>
    </source>
</evidence>
<name>A0ABN6XKW4_9MICO</name>
<proteinExistence type="predicted"/>
<dbReference type="Pfam" id="PF00300">
    <property type="entry name" value="His_Phos_1"/>
    <property type="match status" value="1"/>
</dbReference>
<dbReference type="CDD" id="cd07067">
    <property type="entry name" value="HP_PGM_like"/>
    <property type="match status" value="1"/>
</dbReference>
<dbReference type="SUPFAM" id="SSF53254">
    <property type="entry name" value="Phosphoglycerate mutase-like"/>
    <property type="match status" value="1"/>
</dbReference>
<accession>A0ABN6XKW4</accession>
<evidence type="ECO:0000313" key="2">
    <source>
        <dbReference type="Proteomes" id="UP001321498"/>
    </source>
</evidence>
<dbReference type="InterPro" id="IPR050275">
    <property type="entry name" value="PGM_Phosphatase"/>
</dbReference>
<dbReference type="PANTHER" id="PTHR48100:SF51">
    <property type="entry name" value="PHOSPHOGLYCERATE MUTASE"/>
    <property type="match status" value="1"/>
</dbReference>
<dbReference type="Proteomes" id="UP001321498">
    <property type="component" value="Chromosome"/>
</dbReference>
<dbReference type="SMART" id="SM00855">
    <property type="entry name" value="PGAM"/>
    <property type="match status" value="1"/>
</dbReference>
<sequence length="214" mass="23241">MRVVASAVHLVRHGEVENPGRVLYGRLPGFGLSVLGTRMAEAAAGALAGAPVRRVIASPLQRTQESAAPIAAAFGLPIETDERIIEPFNRFEGKRFDFGPSLLTNPEAWPWVSNPFRPSWGEAYLSIAARMIAAVADAYASVEDGDVVLVSHQLPIWMVHRSLAGERLYHDPRRRRCDLSSITTVGKKGNRFVETDYRNPAGALGRAAVDEGAV</sequence>
<dbReference type="EMBL" id="AP027731">
    <property type="protein sequence ID" value="BDZ45589.1"/>
    <property type="molecule type" value="Genomic_DNA"/>
</dbReference>
<dbReference type="PANTHER" id="PTHR48100">
    <property type="entry name" value="BROAD-SPECIFICITY PHOSPHATASE YOR283W-RELATED"/>
    <property type="match status" value="1"/>
</dbReference>